<sequence length="1369" mass="155017">MDGNGVYTATCFIPNSDLLFDVSCHALNNNEKLLAAGTRQGTIILWRVNDGDKHEACGSKGVMFQLSLEPRILFVPCANTVAFPVIDVAFACSRTPIYALKSYEKCSTRRYTGVEIAEEVMVSLHKDNTLCVWSLNDFKCIHKVRGPPFAINKICPLPDRRFICLVGDYKINVIDLWKLKFIVTLEPYIGSCSDLKSLQDLSVSSFEGELMSEYPLSHQNSSRVIESRIISANASIPPEANSVAKIPSQLSTPRSDMYGFDSENNHRNKGLETRPLLLVALLENNNMLVWDLAQVLFTYKLQDEPFDGCTMTVTEWDLAMPPSNDYSNSESVMVNYPLRHSSYSVGVSNLSSASGTTLRVAARQCQTISELSSTNGVVCILDHIIFLLADSRIFVWIYKDESINKLSIMAAVESNSDDSLEYVDIFAKRFSSDSILLFAWTLDGTMSIYSLLLNIPVPQFVKIGSRKFNSIHRRCSRVQLIVKFDKLDCLPTEVDDNIYQITMLGIVKGKYMILTEDGADKTINVTNSLLSMFHRMNRNVIDTCIYSRGNEIYKIDLLQSGSLLITNLKTNACKELCSPSYLNAILDTLVISKFQKFVISGAKLLHYVDNMNSDYNGAQRINQALIHALSGEYFLVVIDQRLFVYSYESLTLVLVVNSFDVNTTRGVYSIFKMSGNNIANEWNLSELEDHVAISTSGRIILLNIAILLKHAVMSQEACTHLRALDEPFVLNTKDSALLNSIVPCTDTCGIMPMGYCHILRKGHVERLVLNTYRNTLYILTSSNVIIYSLSKGCCLYILSQLDVYRRAFAFAGNRSTTPYQRSATLVDTLASYLPTDWQKSSSSSRDDIDTRLKNSIPDDLLLLCMFNEQCNRWPVRGPVSQSFVRMECANYSVKIRVLFKETCAISRKWVGYKFIRKPKQIWTKSTHVVTKRMPILIYPISKMCCHGNGYVDIVKICDYGLYCLVGSGGALSIQLGIDTRFNILDQISNTSRQVSSYLLEHYTKRQNLHRSKSYPCLPQLDNTTEREGINSFMATGLLLQDLYLSAKFGSRNMKAWAKDANIWILGQLLISSKNHIALCNLLNALQLAIDSICKDLLHLHVARALNIIRCAESVKKGMKWIFPWVTVCECKATIFTFGARCNSCSNPKQKLPHMDYDRIQPPRDYEEDVSVILLMLICHRFHIFAIGSIVKIGARNYTLAVYVAQFFLRIIFSPKHRLKKEGFSCNTFILDFFAKSFGTIWTLDIFKRHSILPDYIKETKLSSVLSPECNKHCMDSMRFCLHVFGEYHLTSKQSWLCILQSCFLSDPKLVLDAFKWIVRERKIDKGYIQTAITTLIKLVKRFKSMAIDHLFDIVAIIIQSLDPNDPSVR</sequence>
<name>A0AAD9UQP3_9APIC</name>
<dbReference type="Gene3D" id="2.130.10.10">
    <property type="entry name" value="YVTN repeat-like/Quinoprotein amine dehydrogenase"/>
    <property type="match status" value="1"/>
</dbReference>
<dbReference type="Proteomes" id="UP001214638">
    <property type="component" value="Unassembled WGS sequence"/>
</dbReference>
<dbReference type="GeneID" id="94335605"/>
<dbReference type="InterPro" id="IPR036322">
    <property type="entry name" value="WD40_repeat_dom_sf"/>
</dbReference>
<organism evidence="1 2">
    <name type="scientific">Babesia duncani</name>
    <dbReference type="NCBI Taxonomy" id="323732"/>
    <lineage>
        <taxon>Eukaryota</taxon>
        <taxon>Sar</taxon>
        <taxon>Alveolata</taxon>
        <taxon>Apicomplexa</taxon>
        <taxon>Aconoidasida</taxon>
        <taxon>Piroplasmida</taxon>
        <taxon>Babesiidae</taxon>
        <taxon>Babesia</taxon>
    </lineage>
</organism>
<dbReference type="SUPFAM" id="SSF50978">
    <property type="entry name" value="WD40 repeat-like"/>
    <property type="match status" value="1"/>
</dbReference>
<protein>
    <submittedName>
        <fullName evidence="1">Bifunctional WD40-YVTN repeat-like-containing domain superfamily/WD40-repeat-containing domain superfamily</fullName>
    </submittedName>
</protein>
<comment type="caution">
    <text evidence="1">The sequence shown here is derived from an EMBL/GenBank/DDBJ whole genome shotgun (WGS) entry which is preliminary data.</text>
</comment>
<proteinExistence type="predicted"/>
<dbReference type="EMBL" id="JALLKP010000001">
    <property type="protein sequence ID" value="KAK2198296.1"/>
    <property type="molecule type" value="Genomic_DNA"/>
</dbReference>
<gene>
    <name evidence="1" type="ORF">BdWA1_001307</name>
</gene>
<reference evidence="1" key="1">
    <citation type="journal article" date="2023" name="Nat. Microbiol.">
        <title>Babesia duncani multi-omics identifies virulence factors and drug targets.</title>
        <authorList>
            <person name="Singh P."/>
            <person name="Lonardi S."/>
            <person name="Liang Q."/>
            <person name="Vydyam P."/>
            <person name="Khabirova E."/>
            <person name="Fang T."/>
            <person name="Gihaz S."/>
            <person name="Thekkiniath J."/>
            <person name="Munshi M."/>
            <person name="Abel S."/>
            <person name="Ciampossin L."/>
            <person name="Batugedara G."/>
            <person name="Gupta M."/>
            <person name="Lu X.M."/>
            <person name="Lenz T."/>
            <person name="Chakravarty S."/>
            <person name="Cornillot E."/>
            <person name="Hu Y."/>
            <person name="Ma W."/>
            <person name="Gonzalez L.M."/>
            <person name="Sanchez S."/>
            <person name="Estrada K."/>
            <person name="Sanchez-Flores A."/>
            <person name="Montero E."/>
            <person name="Harb O.S."/>
            <person name="Le Roch K.G."/>
            <person name="Mamoun C.B."/>
        </authorList>
    </citation>
    <scope>NUCLEOTIDE SEQUENCE</scope>
    <source>
        <strain evidence="1">WA1</strain>
    </source>
</reference>
<accession>A0AAD9UQP3</accession>
<dbReference type="KEGG" id="bdw:94335605"/>
<evidence type="ECO:0000313" key="1">
    <source>
        <dbReference type="EMBL" id="KAK2198296.1"/>
    </source>
</evidence>
<dbReference type="InterPro" id="IPR015943">
    <property type="entry name" value="WD40/YVTN_repeat-like_dom_sf"/>
</dbReference>
<dbReference type="RefSeq" id="XP_067805138.1">
    <property type="nucleotide sequence ID" value="XM_067946347.1"/>
</dbReference>
<keyword evidence="2" id="KW-1185">Reference proteome</keyword>
<evidence type="ECO:0000313" key="2">
    <source>
        <dbReference type="Proteomes" id="UP001214638"/>
    </source>
</evidence>